<evidence type="ECO:0000313" key="3">
    <source>
        <dbReference type="Proteomes" id="UP000572680"/>
    </source>
</evidence>
<dbReference type="EMBL" id="JACJIA010000002">
    <property type="protein sequence ID" value="MBA8950145.1"/>
    <property type="molecule type" value="Genomic_DNA"/>
</dbReference>
<gene>
    <name evidence="2" type="ORF">HNR61_001758</name>
</gene>
<evidence type="ECO:0008006" key="4">
    <source>
        <dbReference type="Google" id="ProtNLM"/>
    </source>
</evidence>
<keyword evidence="1" id="KW-0472">Membrane</keyword>
<comment type="caution">
    <text evidence="2">The sequence shown here is derived from an EMBL/GenBank/DDBJ whole genome shotgun (WGS) entry which is preliminary data.</text>
</comment>
<proteinExistence type="predicted"/>
<dbReference type="Proteomes" id="UP000572680">
    <property type="component" value="Unassembled WGS sequence"/>
</dbReference>
<organism evidence="2 3">
    <name type="scientific">Actinomadura namibiensis</name>
    <dbReference type="NCBI Taxonomy" id="182080"/>
    <lineage>
        <taxon>Bacteria</taxon>
        <taxon>Bacillati</taxon>
        <taxon>Actinomycetota</taxon>
        <taxon>Actinomycetes</taxon>
        <taxon>Streptosporangiales</taxon>
        <taxon>Thermomonosporaceae</taxon>
        <taxon>Actinomadura</taxon>
    </lineage>
</organism>
<protein>
    <recommendedName>
        <fullName evidence="4">CU044_5270 family protein</fullName>
    </recommendedName>
</protein>
<keyword evidence="1" id="KW-0812">Transmembrane</keyword>
<evidence type="ECO:0000313" key="2">
    <source>
        <dbReference type="EMBL" id="MBA8950145.1"/>
    </source>
</evidence>
<keyword evidence="1" id="KW-1133">Transmembrane helix</keyword>
<dbReference type="InterPro" id="IPR047789">
    <property type="entry name" value="CU044_5270-like"/>
</dbReference>
<sequence>MDDLQVIAAALAKPEPDREAVAEGRHRLQNAVRGGGTARSRRRFAWPAIGLSLTAAAAVTVVAVGTGTPSAPAPNSPPAAMSARQVLLAAADTAERTPEGRGAYWYVRKVEKGGPRSAPVLAERWTDRRGRAWRRDLKTEGKMYKVLGRPRLSLGSLEVTYEQVRRLPGEPDALRDWISAAVARSDIRTSRGGLTAADRGEFTLTSLISMVSSAPVTPRARAAAFRALAAWPGVTDLGRVPGGQGLRIPLAGGEARVVVDPATGLLRDSNFSVMPDGGLVWMNDGGTVTVTARWTDALPE</sequence>
<reference evidence="2 3" key="1">
    <citation type="submission" date="2020-08" db="EMBL/GenBank/DDBJ databases">
        <title>Genomic Encyclopedia of Type Strains, Phase IV (KMG-IV): sequencing the most valuable type-strain genomes for metagenomic binning, comparative biology and taxonomic classification.</title>
        <authorList>
            <person name="Goeker M."/>
        </authorList>
    </citation>
    <scope>NUCLEOTIDE SEQUENCE [LARGE SCALE GENOMIC DNA]</scope>
    <source>
        <strain evidence="2 3">DSM 44197</strain>
    </source>
</reference>
<evidence type="ECO:0000256" key="1">
    <source>
        <dbReference type="SAM" id="Phobius"/>
    </source>
</evidence>
<dbReference type="NCBIfam" id="NF038083">
    <property type="entry name" value="CU044_5270_fam"/>
    <property type="match status" value="1"/>
</dbReference>
<dbReference type="RefSeq" id="WP_182842614.1">
    <property type="nucleotide sequence ID" value="NZ_BAAALP010000037.1"/>
</dbReference>
<accession>A0A7W3LLA6</accession>
<dbReference type="AlphaFoldDB" id="A0A7W3LLA6"/>
<feature type="transmembrane region" description="Helical" evidence="1">
    <location>
        <begin position="44"/>
        <end position="65"/>
    </location>
</feature>
<name>A0A7W3LLA6_ACTNM</name>
<keyword evidence="3" id="KW-1185">Reference proteome</keyword>